<keyword evidence="7 20" id="KW-0732">Signal</keyword>
<dbReference type="AlphaFoldDB" id="A0A5N6QGA1"/>
<dbReference type="Pfam" id="PF00332">
    <property type="entry name" value="Glyco_hydro_17"/>
    <property type="match status" value="1"/>
</dbReference>
<evidence type="ECO:0000256" key="15">
    <source>
        <dbReference type="ARBA" id="ARBA00033335"/>
    </source>
</evidence>
<dbReference type="InterPro" id="IPR000490">
    <property type="entry name" value="Glyco_hydro_17"/>
</dbReference>
<dbReference type="OrthoDB" id="408788at2759"/>
<evidence type="ECO:0000256" key="17">
    <source>
        <dbReference type="RuleBase" id="RU004335"/>
    </source>
</evidence>
<name>A0A5N6QGA1_9ROSI</name>
<evidence type="ECO:0000256" key="9">
    <source>
        <dbReference type="ARBA" id="ARBA00022821"/>
    </source>
</evidence>
<evidence type="ECO:0000256" key="19">
    <source>
        <dbReference type="SAM" id="Phobius"/>
    </source>
</evidence>
<dbReference type="InterPro" id="IPR012946">
    <property type="entry name" value="X8"/>
</dbReference>
<keyword evidence="10 19" id="KW-0472">Membrane</keyword>
<evidence type="ECO:0000256" key="3">
    <source>
        <dbReference type="ARBA" id="ARBA00008773"/>
    </source>
</evidence>
<evidence type="ECO:0000256" key="12">
    <source>
        <dbReference type="ARBA" id="ARBA00023180"/>
    </source>
</evidence>
<dbReference type="SUPFAM" id="SSF51445">
    <property type="entry name" value="(Trans)glycosidases"/>
    <property type="match status" value="1"/>
</dbReference>
<keyword evidence="19" id="KW-1133">Transmembrane helix</keyword>
<evidence type="ECO:0000313" key="22">
    <source>
        <dbReference type="EMBL" id="KAE7998207.1"/>
    </source>
</evidence>
<evidence type="ECO:0000256" key="6">
    <source>
        <dbReference type="ARBA" id="ARBA00022622"/>
    </source>
</evidence>
<dbReference type="EMBL" id="CM017321">
    <property type="protein sequence ID" value="KAE7998207.1"/>
    <property type="molecule type" value="Genomic_DNA"/>
</dbReference>
<evidence type="ECO:0000256" key="8">
    <source>
        <dbReference type="ARBA" id="ARBA00022801"/>
    </source>
</evidence>
<keyword evidence="13" id="KW-0449">Lipoprotein</keyword>
<gene>
    <name evidence="22" type="ORF">FH972_002773</name>
</gene>
<feature type="signal peptide" evidence="20">
    <location>
        <begin position="1"/>
        <end position="22"/>
    </location>
</feature>
<comment type="catalytic activity">
    <reaction evidence="1">
        <text>Hydrolysis of (1-&gt;3)-beta-D-glucosidic linkages in (1-&gt;3)-beta-D-glucans.</text>
        <dbReference type="EC" id="3.2.1.39"/>
    </reaction>
</comment>
<keyword evidence="9" id="KW-0611">Plant defense</keyword>
<dbReference type="FunFam" id="3.20.20.80:FF:000008">
    <property type="entry name" value="Glucan endo-1,3-beta-glucosidase 5"/>
    <property type="match status" value="1"/>
</dbReference>
<proteinExistence type="inferred from homology"/>
<keyword evidence="19" id="KW-0812">Transmembrane</keyword>
<dbReference type="PROSITE" id="PS00587">
    <property type="entry name" value="GLYCOSYL_HYDROL_F17"/>
    <property type="match status" value="1"/>
</dbReference>
<keyword evidence="12" id="KW-0325">Glycoprotein</keyword>
<dbReference type="SMART" id="SM00768">
    <property type="entry name" value="X8"/>
    <property type="match status" value="1"/>
</dbReference>
<sequence length="481" mass="53216">MARAVCTIVWTFCVILVSATLAQAGIGVNWGSQTSHPLHPSIVAGMLKDNGITKIKLFDADPWTVSAFAGTGIEVMVGIANNQLKDLSDSYGNAKDWVKHNVSKHIRDGGVDIRYVGVGNEPFLTGFNGTYVKTTFPALKNIQKALDEAGYGDKIKATIPLNADVYESRSNNPSDGNFRKDMRELMLQIVRFLHDNKSPFLVNIYPFLSLYDNSNFPVDFAFFDGGSKPIQDKNVQYTNVFDANFDTLVWTLKKNKFEDLKIIVGEVGWPTDGDKNANTKLAKRFYNGFLKKMANKKGTPLRPGPMEVYLFGLLDEDMKNVAPGAFERHWGIFQYDGKPKFSIDFSGQGHEKMPTAAKGVQYMDSQWCVLKKDIKNMTETAPEVDYACSNSDCTSLGYGSSCNNLDVRGNVSYAFNMYFQMQDQSVEACDFNGLAEIVKQNASRGGCMFPIMIMSVGNRVGLAYGVSIFAGLLLINLVAIV</sequence>
<evidence type="ECO:0000256" key="16">
    <source>
        <dbReference type="ARBA" id="ARBA00033417"/>
    </source>
</evidence>
<keyword evidence="23" id="KW-1185">Reference proteome</keyword>
<evidence type="ECO:0000256" key="2">
    <source>
        <dbReference type="ARBA" id="ARBA00004609"/>
    </source>
</evidence>
<evidence type="ECO:0000256" key="7">
    <source>
        <dbReference type="ARBA" id="ARBA00022729"/>
    </source>
</evidence>
<evidence type="ECO:0000256" key="14">
    <source>
        <dbReference type="ARBA" id="ARBA00023295"/>
    </source>
</evidence>
<comment type="subcellular location">
    <subcellularLocation>
        <location evidence="2">Cell membrane</location>
        <topology evidence="2">Lipid-anchor</topology>
        <topology evidence="2">GPI-anchor</topology>
    </subcellularLocation>
</comment>
<evidence type="ECO:0000256" key="18">
    <source>
        <dbReference type="RuleBase" id="RU004336"/>
    </source>
</evidence>
<keyword evidence="14 18" id="KW-0326">Glycosidase</keyword>
<dbReference type="InterPro" id="IPR044965">
    <property type="entry name" value="Glyco_hydro_17_plant"/>
</dbReference>
<reference evidence="22 23" key="1">
    <citation type="submission" date="2019-06" db="EMBL/GenBank/DDBJ databases">
        <title>A chromosomal-level reference genome of Carpinus fangiana (Coryloideae, Betulaceae).</title>
        <authorList>
            <person name="Yang X."/>
            <person name="Wang Z."/>
            <person name="Zhang L."/>
            <person name="Hao G."/>
            <person name="Liu J."/>
            <person name="Yang Y."/>
        </authorList>
    </citation>
    <scope>NUCLEOTIDE SEQUENCE [LARGE SCALE GENOMIC DNA]</scope>
    <source>
        <strain evidence="22">Cfa_2016G</strain>
        <tissue evidence="22">Leaf</tissue>
    </source>
</reference>
<keyword evidence="5" id="KW-1003">Cell membrane</keyword>
<dbReference type="FunFam" id="1.20.58.1040:FF:000002">
    <property type="entry name" value="Glucan endo-1,3-beta-glucosidase 8"/>
    <property type="match status" value="1"/>
</dbReference>
<dbReference type="Gene3D" id="1.20.58.1040">
    <property type="match status" value="1"/>
</dbReference>
<dbReference type="Pfam" id="PF07983">
    <property type="entry name" value="X8"/>
    <property type="match status" value="1"/>
</dbReference>
<evidence type="ECO:0000256" key="10">
    <source>
        <dbReference type="ARBA" id="ARBA00023136"/>
    </source>
</evidence>
<dbReference type="GO" id="GO:0006952">
    <property type="term" value="P:defense response"/>
    <property type="evidence" value="ECO:0007669"/>
    <property type="project" value="UniProtKB-KW"/>
</dbReference>
<evidence type="ECO:0000256" key="11">
    <source>
        <dbReference type="ARBA" id="ARBA00023157"/>
    </source>
</evidence>
<dbReference type="GO" id="GO:0005886">
    <property type="term" value="C:plasma membrane"/>
    <property type="evidence" value="ECO:0007669"/>
    <property type="project" value="UniProtKB-SubCell"/>
</dbReference>
<keyword evidence="11" id="KW-1015">Disulfide bond</keyword>
<keyword evidence="6" id="KW-0336">GPI-anchor</keyword>
<organism evidence="22 23">
    <name type="scientific">Carpinus fangiana</name>
    <dbReference type="NCBI Taxonomy" id="176857"/>
    <lineage>
        <taxon>Eukaryota</taxon>
        <taxon>Viridiplantae</taxon>
        <taxon>Streptophyta</taxon>
        <taxon>Embryophyta</taxon>
        <taxon>Tracheophyta</taxon>
        <taxon>Spermatophyta</taxon>
        <taxon>Magnoliopsida</taxon>
        <taxon>eudicotyledons</taxon>
        <taxon>Gunneridae</taxon>
        <taxon>Pentapetalae</taxon>
        <taxon>rosids</taxon>
        <taxon>fabids</taxon>
        <taxon>Fagales</taxon>
        <taxon>Betulaceae</taxon>
        <taxon>Carpinus</taxon>
    </lineage>
</organism>
<dbReference type="PANTHER" id="PTHR32227">
    <property type="entry name" value="GLUCAN ENDO-1,3-BETA-GLUCOSIDASE BG1-RELATED-RELATED"/>
    <property type="match status" value="1"/>
</dbReference>
<comment type="similarity">
    <text evidence="3 17">Belongs to the glycosyl hydrolase 17 family.</text>
</comment>
<evidence type="ECO:0000256" key="4">
    <source>
        <dbReference type="ARBA" id="ARBA00012780"/>
    </source>
</evidence>
<accession>A0A5N6QGA1</accession>
<protein>
    <recommendedName>
        <fullName evidence="4">glucan endo-1,3-beta-D-glucosidase</fullName>
        <ecNumber evidence="4">3.2.1.39</ecNumber>
    </recommendedName>
    <alternativeName>
        <fullName evidence="15">(1-&gt;3)-beta-glucan endohydrolase</fullName>
    </alternativeName>
    <alternativeName>
        <fullName evidence="16">Beta-1,3-endoglucanase</fullName>
    </alternativeName>
</protein>
<evidence type="ECO:0000256" key="1">
    <source>
        <dbReference type="ARBA" id="ARBA00000382"/>
    </source>
</evidence>
<feature type="transmembrane region" description="Helical" evidence="19">
    <location>
        <begin position="461"/>
        <end position="480"/>
    </location>
</feature>
<evidence type="ECO:0000313" key="23">
    <source>
        <dbReference type="Proteomes" id="UP000327013"/>
    </source>
</evidence>
<dbReference type="EC" id="3.2.1.39" evidence="4"/>
<feature type="domain" description="X8" evidence="21">
    <location>
        <begin position="366"/>
        <end position="449"/>
    </location>
</feature>
<evidence type="ECO:0000256" key="13">
    <source>
        <dbReference type="ARBA" id="ARBA00023288"/>
    </source>
</evidence>
<dbReference type="Proteomes" id="UP000327013">
    <property type="component" value="Chromosome 1"/>
</dbReference>
<evidence type="ECO:0000256" key="5">
    <source>
        <dbReference type="ARBA" id="ARBA00022475"/>
    </source>
</evidence>
<keyword evidence="8 18" id="KW-0378">Hydrolase</keyword>
<dbReference type="Gene3D" id="3.20.20.80">
    <property type="entry name" value="Glycosidases"/>
    <property type="match status" value="1"/>
</dbReference>
<dbReference type="GO" id="GO:0042973">
    <property type="term" value="F:glucan endo-1,3-beta-D-glucosidase activity"/>
    <property type="evidence" value="ECO:0007669"/>
    <property type="project" value="UniProtKB-EC"/>
</dbReference>
<feature type="chain" id="PRO_5024466940" description="glucan endo-1,3-beta-D-glucosidase" evidence="20">
    <location>
        <begin position="23"/>
        <end position="481"/>
    </location>
</feature>
<dbReference type="GO" id="GO:0098552">
    <property type="term" value="C:side of membrane"/>
    <property type="evidence" value="ECO:0007669"/>
    <property type="project" value="UniProtKB-KW"/>
</dbReference>
<evidence type="ECO:0000259" key="21">
    <source>
        <dbReference type="SMART" id="SM00768"/>
    </source>
</evidence>
<evidence type="ECO:0000256" key="20">
    <source>
        <dbReference type="SAM" id="SignalP"/>
    </source>
</evidence>
<dbReference type="InterPro" id="IPR017853">
    <property type="entry name" value="GH"/>
</dbReference>
<dbReference type="GO" id="GO:0005975">
    <property type="term" value="P:carbohydrate metabolic process"/>
    <property type="evidence" value="ECO:0007669"/>
    <property type="project" value="InterPro"/>
</dbReference>